<dbReference type="EMBL" id="CAJVCH010147870">
    <property type="protein sequence ID" value="CAG7727379.1"/>
    <property type="molecule type" value="Genomic_DNA"/>
</dbReference>
<dbReference type="AlphaFoldDB" id="A0A8J2JXU2"/>
<reference evidence="4" key="1">
    <citation type="submission" date="2021-06" db="EMBL/GenBank/DDBJ databases">
        <authorList>
            <person name="Hodson N. C."/>
            <person name="Mongue J. A."/>
            <person name="Jaron S. K."/>
        </authorList>
    </citation>
    <scope>NUCLEOTIDE SEQUENCE</scope>
</reference>
<feature type="region of interest" description="Disordered" evidence="2">
    <location>
        <begin position="126"/>
        <end position="148"/>
    </location>
</feature>
<feature type="coiled-coil region" evidence="1">
    <location>
        <begin position="160"/>
        <end position="194"/>
    </location>
</feature>
<feature type="compositionally biased region" description="Basic residues" evidence="2">
    <location>
        <begin position="971"/>
        <end position="980"/>
    </location>
</feature>
<evidence type="ECO:0000259" key="3">
    <source>
        <dbReference type="Pfam" id="PF18111"/>
    </source>
</evidence>
<feature type="coiled-coil region" evidence="1">
    <location>
        <begin position="243"/>
        <end position="329"/>
    </location>
</feature>
<feature type="region of interest" description="Disordered" evidence="2">
    <location>
        <begin position="751"/>
        <end position="814"/>
    </location>
</feature>
<feature type="region of interest" description="Disordered" evidence="2">
    <location>
        <begin position="848"/>
        <end position="907"/>
    </location>
</feature>
<feature type="compositionally biased region" description="Polar residues" evidence="2">
    <location>
        <begin position="786"/>
        <end position="807"/>
    </location>
</feature>
<feature type="coiled-coil region" evidence="1">
    <location>
        <begin position="557"/>
        <end position="587"/>
    </location>
</feature>
<evidence type="ECO:0000256" key="1">
    <source>
        <dbReference type="SAM" id="Coils"/>
    </source>
</evidence>
<feature type="compositionally biased region" description="Basic and acidic residues" evidence="2">
    <location>
        <begin position="869"/>
        <end position="895"/>
    </location>
</feature>
<accession>A0A8J2JXU2</accession>
<feature type="region of interest" description="Disordered" evidence="2">
    <location>
        <begin position="927"/>
        <end position="1000"/>
    </location>
</feature>
<organism evidence="4 5">
    <name type="scientific">Allacma fusca</name>
    <dbReference type="NCBI Taxonomy" id="39272"/>
    <lineage>
        <taxon>Eukaryota</taxon>
        <taxon>Metazoa</taxon>
        <taxon>Ecdysozoa</taxon>
        <taxon>Arthropoda</taxon>
        <taxon>Hexapoda</taxon>
        <taxon>Collembola</taxon>
        <taxon>Symphypleona</taxon>
        <taxon>Sminthuridae</taxon>
        <taxon>Allacma</taxon>
    </lineage>
</organism>
<proteinExistence type="predicted"/>
<name>A0A8J2JXU2_9HEXA</name>
<feature type="compositionally biased region" description="Polar residues" evidence="2">
    <location>
        <begin position="134"/>
        <end position="144"/>
    </location>
</feature>
<feature type="region of interest" description="Disordered" evidence="2">
    <location>
        <begin position="1"/>
        <end position="23"/>
    </location>
</feature>
<dbReference type="Proteomes" id="UP000708208">
    <property type="component" value="Unassembled WGS sequence"/>
</dbReference>
<dbReference type="InterPro" id="IPR041091">
    <property type="entry name" value="RPGRIP1_C"/>
</dbReference>
<feature type="compositionally biased region" description="Basic and acidic residues" evidence="2">
    <location>
        <begin position="751"/>
        <end position="764"/>
    </location>
</feature>
<gene>
    <name evidence="4" type="ORF">AFUS01_LOCUS16225</name>
</gene>
<feature type="compositionally biased region" description="Polar residues" evidence="2">
    <location>
        <begin position="947"/>
        <end position="958"/>
    </location>
</feature>
<dbReference type="InterPro" id="IPR031139">
    <property type="entry name" value="RPGRIP1_fam"/>
</dbReference>
<keyword evidence="5" id="KW-1185">Reference proteome</keyword>
<protein>
    <recommendedName>
        <fullName evidence="3">RPGRIP1 C-terminal domain-containing protein</fullName>
    </recommendedName>
</protein>
<sequence length="1155" mass="130790">MSDMHDDIPVKDMPEAHRTKSLVMDKDHRTLRRDEFEDRIHQLTDENVFLKKHSRKFEEKAKQLETKLNRILSEKKFLGRKDEIDVEESKHRIIELEYQVGMLKDKLQVAKQQLVSYTRMFPVPSNKQIKSKSNKVPTSNSSSAGLAPNSELSEQFEILLLEIKTENQALGGQVKQLRDQIRSLQREVDTSKELLQIKEIAHEDEINILRAQLGDPDQAKKKLAENIQLIRLQRDSRRASSWLSTLETQCKALESSLSSAQETNQQLESQLNSSQEELQQCQQQNLDLQKQVEDHRAEISRVKELEAQINSLQEENTILKEVNDSLQGKVISAGEKVRKVESEEATLKSHISQMEITLKKEIQSKSDLYSEVSREKTKCQTLTETLTELQKKFSEMEIELKRLEKTSESLSVPLVTYLEPGRHSPTVVVSSESQVYEDKSSTSTIIIERAAEPRQGVREEVISSEPSKPKPPVPVEIPLKDSTITAEVNGNRPLSQCEYCRTLEKDLTNTRTNMDKLHDDLIKTKNLLKSQMNTNRECHKEIEVLSVKLEKADKFHHEKLQEFMQVLEERATQMQNLEKNLESIKSQTRIIAPTSDAEIQVTPRTPPEDDSTNKESSTPAPAIPSVEIFIDKFVPVESQKHLVNESLFATWEYNEDGTHYSPVVRNGNFSSGSLHSFDEGSFQQNPIQVQIHQAIGSSDCQTLGKGILSPEQNSCTITSVISPEEPLGELKYKFLIKGADMKNVTAVRVEMAQKPKLDSPKKTEPSSSSNTNEDTPKKLPVPKPRTLSTQPEINISTSSQTEASDNENPIKIKRSKKKRFGEALIPKPLDRILDEEQVVHSPKRPILRKKSESPEVRKQPKKVTVAEIVEERQIPTTEDEKSVSSEGTYEIKRPLPENFSEVSGDGSDLSLAKRLAAEAGYEIPVIQVQSSGPPDPPKSGPPPQDSTTEVSISSNSGDETPAPAVSSDTSRKRKSKKKTRSPLGSEDSFDSTETSSLDSNSYKQSIRIEISYIVFNSPCRIWSDTKVKKIFVEYRFLDFDPEELETPSSVPKPQPGKKAEFNFIKVFIIDNKERRRLLQGMLREKKRIRFTIVSEPGENDTLDCEDIGYAYVPVTTLANEDLDHELIKIYDAENPRLEMGSLCVSIQARQVLKSL</sequence>
<comment type="caution">
    <text evidence="4">The sequence shown here is derived from an EMBL/GenBank/DDBJ whole genome shotgun (WGS) entry which is preliminary data.</text>
</comment>
<evidence type="ECO:0000256" key="2">
    <source>
        <dbReference type="SAM" id="MobiDB-lite"/>
    </source>
</evidence>
<feature type="coiled-coil region" evidence="1">
    <location>
        <begin position="33"/>
        <end position="81"/>
    </location>
</feature>
<dbReference type="PANTHER" id="PTHR14240">
    <property type="entry name" value="RETINITIS PIGMENTOSA GTPASE REGULATOR-INTERACTING PROTEIN"/>
    <property type="match status" value="1"/>
</dbReference>
<dbReference type="Pfam" id="PF18111">
    <property type="entry name" value="RPGR1_C"/>
    <property type="match status" value="1"/>
</dbReference>
<feature type="compositionally biased region" description="Basic and acidic residues" evidence="2">
    <location>
        <begin position="849"/>
        <end position="858"/>
    </location>
</feature>
<feature type="region of interest" description="Disordered" evidence="2">
    <location>
        <begin position="588"/>
        <end position="620"/>
    </location>
</feature>
<feature type="domain" description="RPGRIP1 C-terminal" evidence="3">
    <location>
        <begin position="1004"/>
        <end position="1154"/>
    </location>
</feature>
<dbReference type="OrthoDB" id="2133912at2759"/>
<evidence type="ECO:0000313" key="5">
    <source>
        <dbReference type="Proteomes" id="UP000708208"/>
    </source>
</evidence>
<evidence type="ECO:0000313" key="4">
    <source>
        <dbReference type="EMBL" id="CAG7727379.1"/>
    </source>
</evidence>
<feature type="compositionally biased region" description="Pro residues" evidence="2">
    <location>
        <begin position="933"/>
        <end position="944"/>
    </location>
</feature>
<keyword evidence="1" id="KW-0175">Coiled coil</keyword>
<feature type="coiled-coil region" evidence="1">
    <location>
        <begin position="372"/>
        <end position="406"/>
    </location>
</feature>